<dbReference type="PANTHER" id="PTHR43284">
    <property type="entry name" value="ASPARAGINE SYNTHETASE (GLUTAMINE-HYDROLYZING)"/>
    <property type="match status" value="1"/>
</dbReference>
<dbReference type="InterPro" id="IPR029055">
    <property type="entry name" value="Ntn_hydrolases_N"/>
</dbReference>
<keyword evidence="10" id="KW-0436">Ligase</keyword>
<comment type="pathway">
    <text evidence="1">Amino-acid biosynthesis; L-asparagine biosynthesis; L-asparagine from L-aspartate (L-Gln route): step 1/1.</text>
</comment>
<dbReference type="Pfam" id="PF00733">
    <property type="entry name" value="Asn_synthase"/>
    <property type="match status" value="1"/>
</dbReference>
<keyword evidence="5" id="KW-0067">ATP-binding</keyword>
<dbReference type="GO" id="GO:0004066">
    <property type="term" value="F:asparagine synthase (glutamine-hydrolyzing) activity"/>
    <property type="evidence" value="ECO:0007669"/>
    <property type="project" value="UniProtKB-EC"/>
</dbReference>
<evidence type="ECO:0000256" key="6">
    <source>
        <dbReference type="ARBA" id="ARBA00022888"/>
    </source>
</evidence>
<dbReference type="Gene3D" id="3.60.20.10">
    <property type="entry name" value="Glutamine Phosphoribosylpyrophosphate, subunit 1, domain 1"/>
    <property type="match status" value="1"/>
</dbReference>
<evidence type="ECO:0000256" key="8">
    <source>
        <dbReference type="ARBA" id="ARBA00048741"/>
    </source>
</evidence>
<name>A0ABV5YZT2_9ACTN</name>
<dbReference type="InterPro" id="IPR001962">
    <property type="entry name" value="Asn_synthase"/>
</dbReference>
<dbReference type="InterPro" id="IPR014729">
    <property type="entry name" value="Rossmann-like_a/b/a_fold"/>
</dbReference>
<evidence type="ECO:0000256" key="7">
    <source>
        <dbReference type="ARBA" id="ARBA00022962"/>
    </source>
</evidence>
<dbReference type="NCBIfam" id="TIGR01536">
    <property type="entry name" value="asn_synth_AEB"/>
    <property type="match status" value="1"/>
</dbReference>
<sequence length="640" mass="71997">MCGIAGAVSAGVPDAELVHRMCDALVHRGPDGAGFHSDDHAALGMRRLAIIDVAGGDQPVYNENGTVAAVLNGELYNFRELRESLRHRGHRFTSEGDTECLVHLYEEYGDDLVDRLRGMFAFAIWDARRRRLLLARDRVGKKPLYYRSDGGSLVFGSELKSLMQDPSMPREVDPVALHHYLTYQYVPAPWSILKGVHKLPPGHVLVWQDGRHDLRRYWRLDCTPRPVPDEREAAEELREKLLDATRVRMVSERPLGAFLSGGLDSSAVVAAMARQTSGSVKTFSIGFDEQEFDERRYARKLAEWYGTDHHELVVRPSALDVLPMLAWHFDEPFADSSAIPSFYVAKMSRERVTVVLNGDGGDETFGGYRRYVAMNRTRRISLPPALRPRLERLGSLLTSRGAPQSPPWKVGRILELLSHPLPRRYARMMSYFGPEQKLAIYSDALRERLAGVDSYELLDTAFSESRAGSEIGAIMDVDVNTYLPGDLLVKSDITTMANSIEARSPFLDHHLMEFAAGLPADLKIRSGTTKYLLKKAVAEWLPPELVSRPKMGFGVPLAAWLRTELRGLSWDLLTDHTARSRDLFRPDAVTRLLEQHEAGTDHSTRIWALIQFELWHRIFVDGAHTRASTAIAAGANNWRL</sequence>
<reference evidence="10 11" key="1">
    <citation type="submission" date="2024-09" db="EMBL/GenBank/DDBJ databases">
        <authorList>
            <person name="Sun Q."/>
            <person name="Mori K."/>
        </authorList>
    </citation>
    <scope>NUCLEOTIDE SEQUENCE [LARGE SCALE GENOMIC DNA]</scope>
    <source>
        <strain evidence="10 11">TBRC 0563</strain>
    </source>
</reference>
<dbReference type="PIRSF" id="PIRSF001589">
    <property type="entry name" value="Asn_synthetase_glu-h"/>
    <property type="match status" value="1"/>
</dbReference>
<evidence type="ECO:0000256" key="5">
    <source>
        <dbReference type="ARBA" id="ARBA00022840"/>
    </source>
</evidence>
<dbReference type="InterPro" id="IPR033738">
    <property type="entry name" value="AsnB_N"/>
</dbReference>
<dbReference type="RefSeq" id="WP_378212712.1">
    <property type="nucleotide sequence ID" value="NZ_JBHLZP010000748.1"/>
</dbReference>
<gene>
    <name evidence="10" type="primary">asnB</name>
    <name evidence="10" type="ORF">ACFFNX_46250</name>
</gene>
<keyword evidence="11" id="KW-1185">Reference proteome</keyword>
<keyword evidence="6" id="KW-0061">Asparagine biosynthesis</keyword>
<keyword evidence="7" id="KW-0315">Glutamine amidotransferase</keyword>
<comment type="similarity">
    <text evidence="2">Belongs to the asparagine synthetase family.</text>
</comment>
<dbReference type="PROSITE" id="PS51278">
    <property type="entry name" value="GATASE_TYPE_2"/>
    <property type="match status" value="1"/>
</dbReference>
<dbReference type="Gene3D" id="3.40.50.620">
    <property type="entry name" value="HUPs"/>
    <property type="match status" value="1"/>
</dbReference>
<evidence type="ECO:0000256" key="3">
    <source>
        <dbReference type="ARBA" id="ARBA00012737"/>
    </source>
</evidence>
<accession>A0ABV5YZT2</accession>
<dbReference type="Proteomes" id="UP001589627">
    <property type="component" value="Unassembled WGS sequence"/>
</dbReference>
<evidence type="ECO:0000256" key="4">
    <source>
        <dbReference type="ARBA" id="ARBA00022741"/>
    </source>
</evidence>
<dbReference type="SUPFAM" id="SSF52402">
    <property type="entry name" value="Adenine nucleotide alpha hydrolases-like"/>
    <property type="match status" value="1"/>
</dbReference>
<evidence type="ECO:0000256" key="1">
    <source>
        <dbReference type="ARBA" id="ARBA00005187"/>
    </source>
</evidence>
<keyword evidence="6" id="KW-0028">Amino-acid biosynthesis</keyword>
<dbReference type="PANTHER" id="PTHR43284:SF1">
    <property type="entry name" value="ASPARAGINE SYNTHETASE"/>
    <property type="match status" value="1"/>
</dbReference>
<keyword evidence="4" id="KW-0547">Nucleotide-binding</keyword>
<dbReference type="InterPro" id="IPR006426">
    <property type="entry name" value="Asn_synth_AEB"/>
</dbReference>
<comment type="catalytic activity">
    <reaction evidence="8">
        <text>L-aspartate + L-glutamine + ATP + H2O = L-asparagine + L-glutamate + AMP + diphosphate + H(+)</text>
        <dbReference type="Rhea" id="RHEA:12228"/>
        <dbReference type="ChEBI" id="CHEBI:15377"/>
        <dbReference type="ChEBI" id="CHEBI:15378"/>
        <dbReference type="ChEBI" id="CHEBI:29985"/>
        <dbReference type="ChEBI" id="CHEBI:29991"/>
        <dbReference type="ChEBI" id="CHEBI:30616"/>
        <dbReference type="ChEBI" id="CHEBI:33019"/>
        <dbReference type="ChEBI" id="CHEBI:58048"/>
        <dbReference type="ChEBI" id="CHEBI:58359"/>
        <dbReference type="ChEBI" id="CHEBI:456215"/>
        <dbReference type="EC" id="6.3.5.4"/>
    </reaction>
</comment>
<proteinExistence type="inferred from homology"/>
<comment type="caution">
    <text evidence="10">The sequence shown here is derived from an EMBL/GenBank/DDBJ whole genome shotgun (WGS) entry which is preliminary data.</text>
</comment>
<dbReference type="EC" id="6.3.5.4" evidence="3"/>
<evidence type="ECO:0000313" key="10">
    <source>
        <dbReference type="EMBL" id="MFB9839569.1"/>
    </source>
</evidence>
<dbReference type="SUPFAM" id="SSF56235">
    <property type="entry name" value="N-terminal nucleophile aminohydrolases (Ntn hydrolases)"/>
    <property type="match status" value="1"/>
</dbReference>
<organism evidence="10 11">
    <name type="scientific">Actinoallomurus acaciae</name>
    <dbReference type="NCBI Taxonomy" id="502577"/>
    <lineage>
        <taxon>Bacteria</taxon>
        <taxon>Bacillati</taxon>
        <taxon>Actinomycetota</taxon>
        <taxon>Actinomycetes</taxon>
        <taxon>Streptosporangiales</taxon>
        <taxon>Thermomonosporaceae</taxon>
        <taxon>Actinoallomurus</taxon>
    </lineage>
</organism>
<dbReference type="Pfam" id="PF13537">
    <property type="entry name" value="GATase_7"/>
    <property type="match status" value="1"/>
</dbReference>
<evidence type="ECO:0000313" key="11">
    <source>
        <dbReference type="Proteomes" id="UP001589627"/>
    </source>
</evidence>
<protein>
    <recommendedName>
        <fullName evidence="3">asparagine synthase (glutamine-hydrolyzing)</fullName>
        <ecNumber evidence="3">6.3.5.4</ecNumber>
    </recommendedName>
</protein>
<dbReference type="InterPro" id="IPR051786">
    <property type="entry name" value="ASN_synthetase/amidase"/>
</dbReference>
<evidence type="ECO:0000256" key="2">
    <source>
        <dbReference type="ARBA" id="ARBA00005752"/>
    </source>
</evidence>
<dbReference type="InterPro" id="IPR017932">
    <property type="entry name" value="GATase_2_dom"/>
</dbReference>
<dbReference type="CDD" id="cd00712">
    <property type="entry name" value="AsnB"/>
    <property type="match status" value="1"/>
</dbReference>
<dbReference type="CDD" id="cd01991">
    <property type="entry name" value="Asn_synthase_B_C"/>
    <property type="match status" value="1"/>
</dbReference>
<evidence type="ECO:0000259" key="9">
    <source>
        <dbReference type="PROSITE" id="PS51278"/>
    </source>
</evidence>
<feature type="domain" description="Glutamine amidotransferase type-2" evidence="9">
    <location>
        <begin position="2"/>
        <end position="210"/>
    </location>
</feature>
<dbReference type="EMBL" id="JBHLZP010000748">
    <property type="protein sequence ID" value="MFB9839569.1"/>
    <property type="molecule type" value="Genomic_DNA"/>
</dbReference>